<protein>
    <recommendedName>
        <fullName evidence="3">AAA domain-containing protein</fullName>
    </recommendedName>
</protein>
<dbReference type="EMBL" id="QTTT01000001">
    <property type="protein sequence ID" value="REF00257.1"/>
    <property type="molecule type" value="Genomic_DNA"/>
</dbReference>
<dbReference type="RefSeq" id="WP_116025428.1">
    <property type="nucleotide sequence ID" value="NZ_QTTT01000001.1"/>
</dbReference>
<dbReference type="OrthoDB" id="3848202at2"/>
<evidence type="ECO:0008006" key="3">
    <source>
        <dbReference type="Google" id="ProtNLM"/>
    </source>
</evidence>
<dbReference type="Proteomes" id="UP000256661">
    <property type="component" value="Unassembled WGS sequence"/>
</dbReference>
<name>A0A3D9SWE0_9ACTN</name>
<reference evidence="1 2" key="1">
    <citation type="submission" date="2018-08" db="EMBL/GenBank/DDBJ databases">
        <title>Sequencing the genomes of 1000 actinobacteria strains.</title>
        <authorList>
            <person name="Klenk H.-P."/>
        </authorList>
    </citation>
    <scope>NUCLEOTIDE SEQUENCE [LARGE SCALE GENOMIC DNA]</scope>
    <source>
        <strain evidence="1 2">DSM 43927</strain>
    </source>
</reference>
<gene>
    <name evidence="1" type="ORF">DFJ69_5785</name>
</gene>
<keyword evidence="2" id="KW-1185">Reference proteome</keyword>
<evidence type="ECO:0000313" key="2">
    <source>
        <dbReference type="Proteomes" id="UP000256661"/>
    </source>
</evidence>
<proteinExistence type="predicted"/>
<dbReference type="AlphaFoldDB" id="A0A3D9SWE0"/>
<accession>A0A3D9SWE0</accession>
<organism evidence="1 2">
    <name type="scientific">Thermomonospora umbrina</name>
    <dbReference type="NCBI Taxonomy" id="111806"/>
    <lineage>
        <taxon>Bacteria</taxon>
        <taxon>Bacillati</taxon>
        <taxon>Actinomycetota</taxon>
        <taxon>Actinomycetes</taxon>
        <taxon>Streptosporangiales</taxon>
        <taxon>Thermomonosporaceae</taxon>
        <taxon>Thermomonospora</taxon>
    </lineage>
</organism>
<evidence type="ECO:0000313" key="1">
    <source>
        <dbReference type="EMBL" id="REF00257.1"/>
    </source>
</evidence>
<sequence length="408" mass="45288">MKTRKPTGAVPWPLILIEGGEKSGKTWAAVVLSASEKVGQNYWIDLGEGSADEYGAVPGADYLIVEHDGSYIAILEAVAEIHSLAQKALDAGEKPVVLVIDSMTTEWDWLKDWATERAKGSRSNKAKLARDPHAEIKVSTNYWNDANDRHRRLMRLLMTFPGIVVMTARGKEVAVIGDNGQPVEGQKDYRVEAHKTLAFDASCWVRMYRHKPAIVVGARSVHTGIRPGRDEPQPLSDDWTLEWLIFDALKCDPAKAHTRDLVDAKPERTPEQIRGEALLPVTGFDRLGELYQEAQRLGYESVIVPDERDQEVLLLDLIRRLGEARRAVSPATGHQHATLRSLWKAAGDFEDRDARLRFTSEIVGRLITESTELTYAEAEKVCARVSLYIRQNTPPAGEARPEGAGAAA</sequence>
<comment type="caution">
    <text evidence="1">The sequence shown here is derived from an EMBL/GenBank/DDBJ whole genome shotgun (WGS) entry which is preliminary data.</text>
</comment>